<dbReference type="EMBL" id="JABBNI010000066">
    <property type="protein sequence ID" value="NMM65726.1"/>
    <property type="molecule type" value="Genomic_DNA"/>
</dbReference>
<dbReference type="Pfam" id="PF02465">
    <property type="entry name" value="FliD_N"/>
    <property type="match status" value="1"/>
</dbReference>
<accession>A0A7Y0ELM9</accession>
<evidence type="ECO:0000259" key="7">
    <source>
        <dbReference type="Pfam" id="PF07195"/>
    </source>
</evidence>
<comment type="similarity">
    <text evidence="1 5">Belongs to the FliD family.</text>
</comment>
<evidence type="ECO:0000313" key="8">
    <source>
        <dbReference type="EMBL" id="NMM65726.1"/>
    </source>
</evidence>
<dbReference type="AlphaFoldDB" id="A0A7Y0ELM9"/>
<keyword evidence="5" id="KW-0964">Secreted</keyword>
<dbReference type="GO" id="GO:0071973">
    <property type="term" value="P:bacterial-type flagellum-dependent cell motility"/>
    <property type="evidence" value="ECO:0007669"/>
    <property type="project" value="TreeGrafter"/>
</dbReference>
<evidence type="ECO:0000256" key="3">
    <source>
        <dbReference type="ARBA" id="ARBA00023054"/>
    </source>
</evidence>
<evidence type="ECO:0000259" key="6">
    <source>
        <dbReference type="Pfam" id="PF02465"/>
    </source>
</evidence>
<comment type="caution">
    <text evidence="8">The sequence shown here is derived from an EMBL/GenBank/DDBJ whole genome shotgun (WGS) entry which is preliminary data.</text>
</comment>
<dbReference type="GO" id="GO:0009421">
    <property type="term" value="C:bacterial-type flagellum filament cap"/>
    <property type="evidence" value="ECO:0007669"/>
    <property type="project" value="InterPro"/>
</dbReference>
<evidence type="ECO:0000313" key="9">
    <source>
        <dbReference type="Proteomes" id="UP000537131"/>
    </source>
</evidence>
<dbReference type="GO" id="GO:0005576">
    <property type="term" value="C:extracellular region"/>
    <property type="evidence" value="ECO:0007669"/>
    <property type="project" value="UniProtKB-SubCell"/>
</dbReference>
<dbReference type="GO" id="GO:0009424">
    <property type="term" value="C:bacterial-type flagellum hook"/>
    <property type="evidence" value="ECO:0007669"/>
    <property type="project" value="UniProtKB-UniRule"/>
</dbReference>
<evidence type="ECO:0000256" key="5">
    <source>
        <dbReference type="RuleBase" id="RU362066"/>
    </source>
</evidence>
<name>A0A7Y0ELM9_9CLOT</name>
<dbReference type="InterPro" id="IPR040026">
    <property type="entry name" value="FliD"/>
</dbReference>
<dbReference type="PANTHER" id="PTHR30288">
    <property type="entry name" value="FLAGELLAR CAP/ASSEMBLY PROTEIN FLID"/>
    <property type="match status" value="1"/>
</dbReference>
<comment type="subunit">
    <text evidence="2 5">Homopentamer.</text>
</comment>
<keyword evidence="4 5" id="KW-0975">Bacterial flagellum</keyword>
<dbReference type="PANTHER" id="PTHR30288:SF0">
    <property type="entry name" value="FLAGELLAR HOOK-ASSOCIATED PROTEIN 2"/>
    <property type="match status" value="1"/>
</dbReference>
<evidence type="ECO:0000256" key="4">
    <source>
        <dbReference type="ARBA" id="ARBA00023143"/>
    </source>
</evidence>
<sequence>MINGSNWSYENIPMIDSTSSIRKHNTLDDLSMAYNITKLNNNNDYYYNIKNSSSKIYSVSTVRNDASELFTRGKNLVDESKSGLLQSKTAISSDDKKVSASAKEGASNKTYSVEVKNIAKYQSNRSSDVNAYDKTTFNQGDNTFTISYNGKAIDISFKVDAGDNNEKALNNMTSAVNNSNAGVKASIIKDSKTNLMYMRIDSNETGKSNSFQIVDKVGNAVSSVGVNNKIQEAADANCNINGVNYISKTNNISLDNGKVNLNLKESTESSIKIAVKNDTNKIKSGIENFLNSYNKFSSDIQNNDLDSNILKSSSSAIKRNEYRLKNIGITINEDNSLTIDKKKFNDAIENDDERVKNVFSGYTGIGNKITNAARAVEINPNIVVQVNQNIGYNNNYAVMQSTLQQGSFLNLMR</sequence>
<feature type="domain" description="Flagellar hook-associated protein 2 N-terminal" evidence="6">
    <location>
        <begin position="48"/>
        <end position="122"/>
    </location>
</feature>
<keyword evidence="8" id="KW-0969">Cilium</keyword>
<gene>
    <name evidence="8" type="primary">fliD</name>
    <name evidence="8" type="ORF">HBE96_24410</name>
</gene>
<proteinExistence type="inferred from homology"/>
<feature type="domain" description="Flagellar hook-associated protein 2 C-terminal" evidence="7">
    <location>
        <begin position="314"/>
        <end position="380"/>
    </location>
</feature>
<dbReference type="InterPro" id="IPR003481">
    <property type="entry name" value="FliD_N"/>
</dbReference>
<dbReference type="GO" id="GO:0007155">
    <property type="term" value="P:cell adhesion"/>
    <property type="evidence" value="ECO:0007669"/>
    <property type="project" value="InterPro"/>
</dbReference>
<organism evidence="8 9">
    <name type="scientific">Clostridium muellerianum</name>
    <dbReference type="NCBI Taxonomy" id="2716538"/>
    <lineage>
        <taxon>Bacteria</taxon>
        <taxon>Bacillati</taxon>
        <taxon>Bacillota</taxon>
        <taxon>Clostridia</taxon>
        <taxon>Eubacteriales</taxon>
        <taxon>Clostridiaceae</taxon>
        <taxon>Clostridium</taxon>
    </lineage>
</organism>
<dbReference type="RefSeq" id="WP_169300318.1">
    <property type="nucleotide sequence ID" value="NZ_JABBNI010000066.1"/>
</dbReference>
<feature type="domain" description="Flagellar hook-associated protein 2 C-terminal" evidence="7">
    <location>
        <begin position="233"/>
        <end position="302"/>
    </location>
</feature>
<keyword evidence="9" id="KW-1185">Reference proteome</keyword>
<keyword evidence="8" id="KW-0966">Cell projection</keyword>
<dbReference type="Pfam" id="PF07195">
    <property type="entry name" value="FliD_C"/>
    <property type="match status" value="2"/>
</dbReference>
<dbReference type="InterPro" id="IPR010809">
    <property type="entry name" value="FliD_C"/>
</dbReference>
<evidence type="ECO:0000256" key="1">
    <source>
        <dbReference type="ARBA" id="ARBA00009764"/>
    </source>
</evidence>
<keyword evidence="3" id="KW-0175">Coiled coil</keyword>
<keyword evidence="8" id="KW-0282">Flagellum</keyword>
<reference evidence="8 9" key="2">
    <citation type="submission" date="2020-06" db="EMBL/GenBank/DDBJ databases">
        <title>Complete Genome Sequence of Clostridium muelleri sp. nov. P21T, an Acid-Alcohol Producing Acetogen Isolated from Old Hay.</title>
        <authorList>
            <person name="Duncan K.E."/>
            <person name="Tanner R.S."/>
        </authorList>
    </citation>
    <scope>NUCLEOTIDE SEQUENCE [LARGE SCALE GENOMIC DNA]</scope>
    <source>
        <strain evidence="8 9">P21</strain>
    </source>
</reference>
<dbReference type="Proteomes" id="UP000537131">
    <property type="component" value="Unassembled WGS sequence"/>
</dbReference>
<comment type="function">
    <text evidence="5">Required for morphogenesis and for the elongation of the flagellar filament by facilitating polymerization of the flagellin monomers at the tip of growing filament. Forms a capping structure, which prevents flagellin subunits (transported through the central channel of the flagellum) from leaking out without polymerization at the distal end.</text>
</comment>
<comment type="subcellular location">
    <subcellularLocation>
        <location evidence="5">Secreted</location>
    </subcellularLocation>
    <subcellularLocation>
        <location evidence="5">Bacterial flagellum</location>
    </subcellularLocation>
</comment>
<evidence type="ECO:0000256" key="2">
    <source>
        <dbReference type="ARBA" id="ARBA00011255"/>
    </source>
</evidence>
<reference evidence="8 9" key="1">
    <citation type="submission" date="2020-04" db="EMBL/GenBank/DDBJ databases">
        <authorList>
            <person name="Doyle D.A."/>
        </authorList>
    </citation>
    <scope>NUCLEOTIDE SEQUENCE [LARGE SCALE GENOMIC DNA]</scope>
    <source>
        <strain evidence="8 9">P21</strain>
    </source>
</reference>
<protein>
    <recommendedName>
        <fullName evidence="5">Flagellar hook-associated protein 2</fullName>
        <shortName evidence="5">HAP2</shortName>
    </recommendedName>
    <alternativeName>
        <fullName evidence="5">Flagellar cap protein</fullName>
    </alternativeName>
</protein>